<keyword evidence="1" id="KW-0812">Transmembrane</keyword>
<sequence>MNLWIVFLIIAGGLLLFGFIIDKVAKKKNLELNPEEGLKNASKSEHIYKEAHLKQTIDNFNNPNS</sequence>
<dbReference type="AlphaFoldDB" id="A0A160MFU7"/>
<dbReference type="EMBL" id="CP015506">
    <property type="protein sequence ID" value="AND41488.1"/>
    <property type="molecule type" value="Genomic_DNA"/>
</dbReference>
<evidence type="ECO:0000256" key="1">
    <source>
        <dbReference type="SAM" id="Phobius"/>
    </source>
</evidence>
<reference evidence="2 3" key="1">
    <citation type="submission" date="2016-04" db="EMBL/GenBank/DDBJ databases">
        <title>Complete genome sequence of Bacillus oceanisediminis strain 2691.</title>
        <authorList>
            <person name="Jeong H."/>
            <person name="Kim H.J."/>
            <person name="Lee D.-W."/>
        </authorList>
    </citation>
    <scope>NUCLEOTIDE SEQUENCE [LARGE SCALE GENOMIC DNA]</scope>
    <source>
        <strain evidence="2 3">2691</strain>
    </source>
</reference>
<dbReference type="KEGG" id="bon:A361_20755"/>
<organism evidence="2 3">
    <name type="scientific">Cytobacillus oceanisediminis 2691</name>
    <dbReference type="NCBI Taxonomy" id="1196031"/>
    <lineage>
        <taxon>Bacteria</taxon>
        <taxon>Bacillati</taxon>
        <taxon>Bacillota</taxon>
        <taxon>Bacilli</taxon>
        <taxon>Bacillales</taxon>
        <taxon>Bacillaceae</taxon>
        <taxon>Cytobacillus</taxon>
    </lineage>
</organism>
<proteinExistence type="predicted"/>
<keyword evidence="1" id="KW-0472">Membrane</keyword>
<name>A0A160MFU7_9BACI</name>
<evidence type="ECO:0000313" key="2">
    <source>
        <dbReference type="EMBL" id="AND41488.1"/>
    </source>
</evidence>
<dbReference type="RefSeq" id="WP_019380420.1">
    <property type="nucleotide sequence ID" value="NZ_CP015506.1"/>
</dbReference>
<keyword evidence="1" id="KW-1133">Transmembrane helix</keyword>
<evidence type="ECO:0000313" key="3">
    <source>
        <dbReference type="Proteomes" id="UP000077856"/>
    </source>
</evidence>
<protein>
    <submittedName>
        <fullName evidence="2">Uncharacterized protein</fullName>
    </submittedName>
</protein>
<accession>A0A160MFU7</accession>
<gene>
    <name evidence="2" type="ORF">A361_20755</name>
</gene>
<dbReference type="Proteomes" id="UP000077856">
    <property type="component" value="Chromosome"/>
</dbReference>
<feature type="transmembrane region" description="Helical" evidence="1">
    <location>
        <begin position="6"/>
        <end position="25"/>
    </location>
</feature>
<dbReference type="eggNOG" id="ENOG502ZJ5M">
    <property type="taxonomic scope" value="Bacteria"/>
</dbReference>